<keyword evidence="5" id="KW-1185">Reference proteome</keyword>
<comment type="caution">
    <text evidence="4">The sequence shown here is derived from an EMBL/GenBank/DDBJ whole genome shotgun (WGS) entry which is preliminary data.</text>
</comment>
<dbReference type="AlphaFoldDB" id="A0A8J7SDS4"/>
<dbReference type="Proteomes" id="UP000655420">
    <property type="component" value="Unassembled WGS sequence"/>
</dbReference>
<dbReference type="RefSeq" id="WP_200610794.1">
    <property type="nucleotide sequence ID" value="NZ_JAEHHL010000008.1"/>
</dbReference>
<keyword evidence="2" id="KW-0812">Transmembrane</keyword>
<dbReference type="SMART" id="SM00267">
    <property type="entry name" value="GGDEF"/>
    <property type="match status" value="1"/>
</dbReference>
<keyword evidence="2" id="KW-0472">Membrane</keyword>
<dbReference type="PANTHER" id="PTHR33121:SF70">
    <property type="entry name" value="SIGNALING PROTEIN YKOW"/>
    <property type="match status" value="1"/>
</dbReference>
<sequence>MTSMDDKREARLSHALDAEPRAVERRMVAVFAVAGGILLAIGLADVLAGRWAVSSARDAARLEAILADQQIQAQRLMLSAGLYDEAGAEERAAARARFSANRRALSEGDAARGIPAPGDGRLAAMLFADPHRLSDAMADAEAATRPGAVPVDLTALRRVADGLALARAVQADEAGRAALVVRRLNEAFAVSWLAALAAISGLLLRPLVARIGGQMRRLIAAHDAVQHAAFHDPLTGLANRDSLMLQLDLAMEDPGLGGQLVGVLEIQLMQFDEQTGRRGRAAAEAVLTEIAARLSGMCRGDDIVARLDGASYAVVFTDILDDAELEERAQEVARQLSEPIVLDREILRFAPTIGAAAATAGRMLAHQAMAAASFSLADARIGGPGAVRVAGSAEVLREAEAARQAAEDRWREAASGQHGGLSGGSSAAAAHGARLPAMGDMGEVLRRNARWRRGG</sequence>
<evidence type="ECO:0000313" key="4">
    <source>
        <dbReference type="EMBL" id="MBK0400247.1"/>
    </source>
</evidence>
<dbReference type="InterPro" id="IPR050706">
    <property type="entry name" value="Cyclic-di-GMP_PDE-like"/>
</dbReference>
<dbReference type="SUPFAM" id="SSF55073">
    <property type="entry name" value="Nucleotide cyclase"/>
    <property type="match status" value="1"/>
</dbReference>
<name>A0A8J7SDS4_9RHOB</name>
<dbReference type="GO" id="GO:0071111">
    <property type="term" value="F:cyclic-guanylate-specific phosphodiesterase activity"/>
    <property type="evidence" value="ECO:0007669"/>
    <property type="project" value="InterPro"/>
</dbReference>
<reference evidence="4" key="1">
    <citation type="submission" date="2020-12" db="EMBL/GenBank/DDBJ databases">
        <title>Bacterial taxonomy.</title>
        <authorList>
            <person name="Pan X."/>
        </authorList>
    </citation>
    <scope>NUCLEOTIDE SEQUENCE</scope>
    <source>
        <strain evidence="4">M0105</strain>
    </source>
</reference>
<feature type="transmembrane region" description="Helical" evidence="2">
    <location>
        <begin position="189"/>
        <end position="208"/>
    </location>
</feature>
<feature type="transmembrane region" description="Helical" evidence="2">
    <location>
        <begin position="28"/>
        <end position="48"/>
    </location>
</feature>
<dbReference type="EMBL" id="JAEHHL010000008">
    <property type="protein sequence ID" value="MBK0400247.1"/>
    <property type="molecule type" value="Genomic_DNA"/>
</dbReference>
<feature type="region of interest" description="Disordered" evidence="1">
    <location>
        <begin position="406"/>
        <end position="429"/>
    </location>
</feature>
<gene>
    <name evidence="4" type="ORF">H0I76_13695</name>
</gene>
<dbReference type="PANTHER" id="PTHR33121">
    <property type="entry name" value="CYCLIC DI-GMP PHOSPHODIESTERASE PDEF"/>
    <property type="match status" value="1"/>
</dbReference>
<accession>A0A8J7SDS4</accession>
<dbReference type="PROSITE" id="PS50887">
    <property type="entry name" value="GGDEF"/>
    <property type="match status" value="1"/>
</dbReference>
<protein>
    <submittedName>
        <fullName evidence="4">Diguanylate cyclase</fullName>
    </submittedName>
</protein>
<dbReference type="NCBIfam" id="TIGR00254">
    <property type="entry name" value="GGDEF"/>
    <property type="match status" value="1"/>
</dbReference>
<keyword evidence="2" id="KW-1133">Transmembrane helix</keyword>
<evidence type="ECO:0000256" key="2">
    <source>
        <dbReference type="SAM" id="Phobius"/>
    </source>
</evidence>
<evidence type="ECO:0000313" key="5">
    <source>
        <dbReference type="Proteomes" id="UP000655420"/>
    </source>
</evidence>
<organism evidence="4 5">
    <name type="scientific">Thermohalobaculum xanthum</name>
    <dbReference type="NCBI Taxonomy" id="2753746"/>
    <lineage>
        <taxon>Bacteria</taxon>
        <taxon>Pseudomonadati</taxon>
        <taxon>Pseudomonadota</taxon>
        <taxon>Alphaproteobacteria</taxon>
        <taxon>Rhodobacterales</taxon>
        <taxon>Paracoccaceae</taxon>
        <taxon>Thermohalobaculum</taxon>
    </lineage>
</organism>
<dbReference type="Pfam" id="PF00990">
    <property type="entry name" value="GGDEF"/>
    <property type="match status" value="1"/>
</dbReference>
<feature type="domain" description="GGDEF" evidence="3">
    <location>
        <begin position="259"/>
        <end position="392"/>
    </location>
</feature>
<dbReference type="Gene3D" id="3.30.70.270">
    <property type="match status" value="1"/>
</dbReference>
<evidence type="ECO:0000256" key="1">
    <source>
        <dbReference type="SAM" id="MobiDB-lite"/>
    </source>
</evidence>
<dbReference type="InterPro" id="IPR029787">
    <property type="entry name" value="Nucleotide_cyclase"/>
</dbReference>
<dbReference type="InterPro" id="IPR000160">
    <property type="entry name" value="GGDEF_dom"/>
</dbReference>
<proteinExistence type="predicted"/>
<evidence type="ECO:0000259" key="3">
    <source>
        <dbReference type="PROSITE" id="PS50887"/>
    </source>
</evidence>
<dbReference type="InterPro" id="IPR043128">
    <property type="entry name" value="Rev_trsase/Diguanyl_cyclase"/>
</dbReference>